<evidence type="ECO:0000256" key="3">
    <source>
        <dbReference type="ARBA" id="ARBA00022989"/>
    </source>
</evidence>
<dbReference type="Proteomes" id="UP000245119">
    <property type="component" value="Linkage Group LG6"/>
</dbReference>
<feature type="transmembrane region" description="Helical" evidence="5">
    <location>
        <begin position="376"/>
        <end position="396"/>
    </location>
</feature>
<dbReference type="GO" id="GO:0075509">
    <property type="term" value="P:endocytosis involved in viral entry into host cell"/>
    <property type="evidence" value="ECO:0007669"/>
    <property type="project" value="TreeGrafter"/>
</dbReference>
<dbReference type="AlphaFoldDB" id="A0A2T7P5T0"/>
<evidence type="ECO:0000256" key="5">
    <source>
        <dbReference type="SAM" id="Phobius"/>
    </source>
</evidence>
<gene>
    <name evidence="7" type="ORF">C0Q70_11372</name>
</gene>
<dbReference type="InterPro" id="IPR005821">
    <property type="entry name" value="Ion_trans_dom"/>
</dbReference>
<feature type="transmembrane region" description="Helical" evidence="5">
    <location>
        <begin position="521"/>
        <end position="539"/>
    </location>
</feature>
<dbReference type="Pfam" id="PF00520">
    <property type="entry name" value="Ion_trans"/>
    <property type="match status" value="2"/>
</dbReference>
<evidence type="ECO:0000313" key="8">
    <source>
        <dbReference type="Proteomes" id="UP000245119"/>
    </source>
</evidence>
<dbReference type="InterPro" id="IPR028798">
    <property type="entry name" value="TPC2"/>
</dbReference>
<comment type="subcellular location">
    <subcellularLocation>
        <location evidence="1">Membrane</location>
        <topology evidence="1">Multi-pass membrane protein</topology>
    </subcellularLocation>
</comment>
<evidence type="ECO:0000256" key="1">
    <source>
        <dbReference type="ARBA" id="ARBA00004141"/>
    </source>
</evidence>
<keyword evidence="8" id="KW-1185">Reference proteome</keyword>
<evidence type="ECO:0000256" key="2">
    <source>
        <dbReference type="ARBA" id="ARBA00022692"/>
    </source>
</evidence>
<feature type="transmembrane region" description="Helical" evidence="5">
    <location>
        <begin position="224"/>
        <end position="243"/>
    </location>
</feature>
<feature type="transmembrane region" description="Helical" evidence="5">
    <location>
        <begin position="667"/>
        <end position="687"/>
    </location>
</feature>
<feature type="transmembrane region" description="Helical" evidence="5">
    <location>
        <begin position="589"/>
        <end position="614"/>
    </location>
</feature>
<dbReference type="STRING" id="400727.A0A2T7P5T0"/>
<keyword evidence="2 5" id="KW-0812">Transmembrane</keyword>
<dbReference type="GO" id="GO:0005765">
    <property type="term" value="C:lysosomal membrane"/>
    <property type="evidence" value="ECO:0007669"/>
    <property type="project" value="InterPro"/>
</dbReference>
<dbReference type="Gene3D" id="1.10.287.70">
    <property type="match status" value="2"/>
</dbReference>
<dbReference type="EMBL" id="PZQS01000006">
    <property type="protein sequence ID" value="PVD28777.1"/>
    <property type="molecule type" value="Genomic_DNA"/>
</dbReference>
<dbReference type="GO" id="GO:0097682">
    <property type="term" value="F:intracellularly phosphatidylinositol-3,5-bisphosphate-gated monatomic cation channel activity"/>
    <property type="evidence" value="ECO:0007669"/>
    <property type="project" value="TreeGrafter"/>
</dbReference>
<evidence type="ECO:0000259" key="6">
    <source>
        <dbReference type="Pfam" id="PF00520"/>
    </source>
</evidence>
<dbReference type="GO" id="GO:0019722">
    <property type="term" value="P:calcium-mediated signaling"/>
    <property type="evidence" value="ECO:0007669"/>
    <property type="project" value="TreeGrafter"/>
</dbReference>
<feature type="transmembrane region" description="Helical" evidence="5">
    <location>
        <begin position="559"/>
        <end position="577"/>
    </location>
</feature>
<feature type="transmembrane region" description="Helical" evidence="5">
    <location>
        <begin position="754"/>
        <end position="777"/>
    </location>
</feature>
<dbReference type="Gene3D" id="1.20.120.350">
    <property type="entry name" value="Voltage-gated potassium channels. Chain C"/>
    <property type="match status" value="2"/>
</dbReference>
<dbReference type="PANTHER" id="PTHR46768">
    <property type="entry name" value="TWO PORE CALCIUM CHANNEL PROTEIN 2"/>
    <property type="match status" value="1"/>
</dbReference>
<comment type="caution">
    <text evidence="7">The sequence shown here is derived from an EMBL/GenBank/DDBJ whole genome shotgun (WGS) entry which is preliminary data.</text>
</comment>
<feature type="domain" description="Ion transport" evidence="6">
    <location>
        <begin position="519"/>
        <end position="780"/>
    </location>
</feature>
<protein>
    <recommendedName>
        <fullName evidence="6">Ion transport domain-containing protein</fullName>
    </recommendedName>
</protein>
<dbReference type="SUPFAM" id="SSF81324">
    <property type="entry name" value="Voltage-gated potassium channels"/>
    <property type="match status" value="2"/>
</dbReference>
<dbReference type="GO" id="GO:0022832">
    <property type="term" value="F:voltage-gated channel activity"/>
    <property type="evidence" value="ECO:0007669"/>
    <property type="project" value="InterPro"/>
</dbReference>
<name>A0A2T7P5T0_POMCA</name>
<keyword evidence="3 5" id="KW-1133">Transmembrane helix</keyword>
<organism evidence="7 8">
    <name type="scientific">Pomacea canaliculata</name>
    <name type="common">Golden apple snail</name>
    <dbReference type="NCBI Taxonomy" id="400727"/>
    <lineage>
        <taxon>Eukaryota</taxon>
        <taxon>Metazoa</taxon>
        <taxon>Spiralia</taxon>
        <taxon>Lophotrochozoa</taxon>
        <taxon>Mollusca</taxon>
        <taxon>Gastropoda</taxon>
        <taxon>Caenogastropoda</taxon>
        <taxon>Architaenioglossa</taxon>
        <taxon>Ampullarioidea</taxon>
        <taxon>Ampullariidae</taxon>
        <taxon>Pomacea</taxon>
    </lineage>
</organism>
<dbReference type="GO" id="GO:0015280">
    <property type="term" value="F:ligand-gated sodium channel activity"/>
    <property type="evidence" value="ECO:0007669"/>
    <property type="project" value="TreeGrafter"/>
</dbReference>
<feature type="transmembrane region" description="Helical" evidence="5">
    <location>
        <begin position="149"/>
        <end position="168"/>
    </location>
</feature>
<feature type="domain" description="Ion transport" evidence="6">
    <location>
        <begin position="155"/>
        <end position="399"/>
    </location>
</feature>
<reference evidence="7 8" key="1">
    <citation type="submission" date="2018-04" db="EMBL/GenBank/DDBJ databases">
        <title>The genome of golden apple snail Pomacea canaliculata provides insight into stress tolerance and invasive adaptation.</title>
        <authorList>
            <person name="Liu C."/>
            <person name="Liu B."/>
            <person name="Ren Y."/>
            <person name="Zhang Y."/>
            <person name="Wang H."/>
            <person name="Li S."/>
            <person name="Jiang F."/>
            <person name="Yin L."/>
            <person name="Zhang G."/>
            <person name="Qian W."/>
            <person name="Fan W."/>
        </authorList>
    </citation>
    <scope>NUCLEOTIDE SEQUENCE [LARGE SCALE GENOMIC DNA]</scope>
    <source>
        <strain evidence="7">SZHN2017</strain>
        <tissue evidence="7">Muscle</tissue>
    </source>
</reference>
<evidence type="ECO:0000256" key="4">
    <source>
        <dbReference type="ARBA" id="ARBA00023136"/>
    </source>
</evidence>
<dbReference type="InterPro" id="IPR027359">
    <property type="entry name" value="Volt_channel_dom_sf"/>
</dbReference>
<accession>A0A2T7P5T0</accession>
<dbReference type="PANTHER" id="PTHR46768:SF1">
    <property type="entry name" value="TWO PORE CHANNEL PROTEIN 2"/>
    <property type="match status" value="1"/>
</dbReference>
<evidence type="ECO:0000313" key="7">
    <source>
        <dbReference type="EMBL" id="PVD28777.1"/>
    </source>
</evidence>
<dbReference type="OrthoDB" id="416585at2759"/>
<proteinExistence type="predicted"/>
<feature type="transmembrane region" description="Helical" evidence="5">
    <location>
        <begin position="281"/>
        <end position="303"/>
    </location>
</feature>
<feature type="transmembrane region" description="Helical" evidence="5">
    <location>
        <begin position="626"/>
        <end position="646"/>
    </location>
</feature>
<keyword evidence="4 5" id="KW-0472">Membrane</keyword>
<sequence length="836" mass="96871">MTTYRDISPLIGAVNPRETLQTQELDVRILAASDGAQYDDSNIQPVSIPESHVQLDVCFDDDDECLNPDPEVRDRHDSWELTSTDSIGHGDNALQSLEEYQQFAGLQETSLIQAVVFLEDAFKYRSINHKVDEICLRLYRQYHSTAVQVFRVAVIFTLHILAFFEYPSSLSLSSDVRLRQERVDVPCWLTSTIELLCLLLLLADNVTRFFLLGRRNFFKLKWDMASIIIVVISIIDWMVSVGMGCAEPVRFRRILRPFFILQNSSLMKKIVNCLRMTMPEVFSVLIMLAMHLYIFTLLGMLLFPTPPQRPQSANSTNTVPDNATMGVISDNRNEGRKYFGTLLDSFMSLLVLLTTANNPDVTMPAYSHNRLSSLFFIVFLIIGLYCFMNMLTAVIYNQFRGYFLNSMQSSLNRRRLGVRAAFEVLRRKRGNLHPDNRIEVRTEVGKQVVKAVVEKIFVPVYIRHALLEELDKYPESSFCAKDFQQLFTLLDMEKKPAREVEVRWFVNPLLWRLQRIFVHRMFAYFGIFVAFLNVIVISVELATQYDQSFYDSHSDLRAFNFSFAIYYLVEQVLKIWAMGWRRYVFDKGNVFDGVITLALVGGEMFSAITFGVPFFEKHEVSSINTLWNVLRIINILIMVRLLRIIPHLKSMRIISSVLLDLVRNMKSFAGVLIVIYYAFAILGMEIFSDKITVDKITNTSNVTYACGTYRQLMYWANNFDDFAAAIVVLWHIMVVNNWNVFLEAFGEATSPWSYLFFVAWWLISVIIVLNLFTALIMENFIMKWDRSQQIRNTNGDFDQPMVLNSVHDMFRGLLEEPAENDLLRQLSDHQYLVLER</sequence>
<feature type="transmembrane region" description="Helical" evidence="5">
    <location>
        <begin position="722"/>
        <end position="742"/>
    </location>
</feature>